<gene>
    <name evidence="2" type="ORF">GCM10009801_54210</name>
</gene>
<accession>A0ABP5HZX1</accession>
<dbReference type="CDD" id="cd02440">
    <property type="entry name" value="AdoMet_MTases"/>
    <property type="match status" value="1"/>
</dbReference>
<dbReference type="Proteomes" id="UP001500016">
    <property type="component" value="Unassembled WGS sequence"/>
</dbReference>
<sequence length="251" mass="26714">MSGRTERVMRTAARGLLGTVGRASKGVRIGHRHGFDSALAHDYVYANTPHGLLGVLGAGRLVDRAYLGAREARALRARYALLQRMLREEIAGRGGEIVVLDAASGPGRCLQDLVAEEQPGGQLRVVCRDVAPEALARGRRLARERGLPPGALTFEWGDALDPAPLPGGLRPDLVVVPGLYERIADGETVRASLEALRALLAPGGTLLFTARRGRPADEAGIWPVKAGFAEDAVSSRREASGRFSVTRCATV</sequence>
<reference evidence="3" key="1">
    <citation type="journal article" date="2019" name="Int. J. Syst. Evol. Microbiol.">
        <title>The Global Catalogue of Microorganisms (GCM) 10K type strain sequencing project: providing services to taxonomists for standard genome sequencing and annotation.</title>
        <authorList>
            <consortium name="The Broad Institute Genomics Platform"/>
            <consortium name="The Broad Institute Genome Sequencing Center for Infectious Disease"/>
            <person name="Wu L."/>
            <person name="Ma J."/>
        </authorList>
    </citation>
    <scope>NUCLEOTIDE SEQUENCE [LARGE SCALE GENOMIC DNA]</scope>
    <source>
        <strain evidence="3">JCM 15478</strain>
    </source>
</reference>
<proteinExistence type="predicted"/>
<evidence type="ECO:0000259" key="1">
    <source>
        <dbReference type="Pfam" id="PF12147"/>
    </source>
</evidence>
<dbReference type="InterPro" id="IPR022744">
    <property type="entry name" value="MeTrfase_dom_put"/>
</dbReference>
<dbReference type="RefSeq" id="WP_344531907.1">
    <property type="nucleotide sequence ID" value="NZ_BAAAPE010000013.1"/>
</dbReference>
<keyword evidence="3" id="KW-1185">Reference proteome</keyword>
<dbReference type="Gene3D" id="3.40.50.150">
    <property type="entry name" value="Vaccinia Virus protein VP39"/>
    <property type="match status" value="1"/>
</dbReference>
<comment type="caution">
    <text evidence="2">The sequence shown here is derived from an EMBL/GenBank/DDBJ whole genome shotgun (WGS) entry which is preliminary data.</text>
</comment>
<evidence type="ECO:0000313" key="2">
    <source>
        <dbReference type="EMBL" id="GAA2089730.1"/>
    </source>
</evidence>
<name>A0ABP5HZX1_9ACTN</name>
<evidence type="ECO:0000313" key="3">
    <source>
        <dbReference type="Proteomes" id="UP001500016"/>
    </source>
</evidence>
<dbReference type="Pfam" id="PF12147">
    <property type="entry name" value="Methyltransf_20"/>
    <property type="match status" value="1"/>
</dbReference>
<dbReference type="SUPFAM" id="SSF53335">
    <property type="entry name" value="S-adenosyl-L-methionine-dependent methyltransferases"/>
    <property type="match status" value="1"/>
</dbReference>
<protein>
    <recommendedName>
        <fullName evidence="1">Methyltransferase domain-containing protein</fullName>
    </recommendedName>
</protein>
<dbReference type="InterPro" id="IPR029063">
    <property type="entry name" value="SAM-dependent_MTases_sf"/>
</dbReference>
<feature type="domain" description="Methyltransferase" evidence="1">
    <location>
        <begin position="11"/>
        <end position="212"/>
    </location>
</feature>
<organism evidence="2 3">
    <name type="scientific">Streptomyces albiaxialis</name>
    <dbReference type="NCBI Taxonomy" id="329523"/>
    <lineage>
        <taxon>Bacteria</taxon>
        <taxon>Bacillati</taxon>
        <taxon>Actinomycetota</taxon>
        <taxon>Actinomycetes</taxon>
        <taxon>Kitasatosporales</taxon>
        <taxon>Streptomycetaceae</taxon>
        <taxon>Streptomyces</taxon>
    </lineage>
</organism>
<dbReference type="EMBL" id="BAAAPE010000013">
    <property type="protein sequence ID" value="GAA2089730.1"/>
    <property type="molecule type" value="Genomic_DNA"/>
</dbReference>